<proteinExistence type="predicted"/>
<dbReference type="GO" id="GO:0007131">
    <property type="term" value="P:reciprocal meiotic recombination"/>
    <property type="evidence" value="ECO:0007669"/>
    <property type="project" value="InterPro"/>
</dbReference>
<evidence type="ECO:0000256" key="1">
    <source>
        <dbReference type="ARBA" id="ARBA00023254"/>
    </source>
</evidence>
<comment type="caution">
    <text evidence="2">The sequence shown here is derived from an EMBL/GenBank/DDBJ whole genome shotgun (WGS) entry which is preliminary data.</text>
</comment>
<sequence>MITHAWEGRRRRNTERRKGVRLRWMEHVPFGGNMDICCVCKARCHTLFLSDKMDPDLKALFTQPEKICERYLKEFVQIMDFQEKHRRHLCANEIEEVTVKFY</sequence>
<dbReference type="PANTHER" id="PTHR22663:SF21">
    <property type="entry name" value="E3 SUMO-PROTEIN LIGASE RNF212-RELATED"/>
    <property type="match status" value="1"/>
</dbReference>
<dbReference type="GO" id="GO:0019789">
    <property type="term" value="F:SUMO transferase activity"/>
    <property type="evidence" value="ECO:0007669"/>
    <property type="project" value="InterPro"/>
</dbReference>
<dbReference type="STRING" id="137246.A0A401T097"/>
<evidence type="ECO:0000313" key="2">
    <source>
        <dbReference type="EMBL" id="GCC36047.1"/>
    </source>
</evidence>
<protein>
    <submittedName>
        <fullName evidence="2">Uncharacterized protein</fullName>
    </submittedName>
</protein>
<evidence type="ECO:0000313" key="3">
    <source>
        <dbReference type="Proteomes" id="UP000287033"/>
    </source>
</evidence>
<reference evidence="2 3" key="1">
    <citation type="journal article" date="2018" name="Nat. Ecol. Evol.">
        <title>Shark genomes provide insights into elasmobranch evolution and the origin of vertebrates.</title>
        <authorList>
            <person name="Hara Y"/>
            <person name="Yamaguchi K"/>
            <person name="Onimaru K"/>
            <person name="Kadota M"/>
            <person name="Koyanagi M"/>
            <person name="Keeley SD"/>
            <person name="Tatsumi K"/>
            <person name="Tanaka K"/>
            <person name="Motone F"/>
            <person name="Kageyama Y"/>
            <person name="Nozu R"/>
            <person name="Adachi N"/>
            <person name="Nishimura O"/>
            <person name="Nakagawa R"/>
            <person name="Tanegashima C"/>
            <person name="Kiyatake I"/>
            <person name="Matsumoto R"/>
            <person name="Murakumo K"/>
            <person name="Nishida K"/>
            <person name="Terakita A"/>
            <person name="Kuratani S"/>
            <person name="Sato K"/>
            <person name="Hyodo S Kuraku.S."/>
        </authorList>
    </citation>
    <scope>NUCLEOTIDE SEQUENCE [LARGE SCALE GENOMIC DNA]</scope>
</reference>
<gene>
    <name evidence="2" type="ORF">chiPu_0014538</name>
</gene>
<keyword evidence="3" id="KW-1185">Reference proteome</keyword>
<accession>A0A401T097</accession>
<dbReference type="OrthoDB" id="2535391at2759"/>
<dbReference type="GO" id="GO:0000795">
    <property type="term" value="C:synaptonemal complex"/>
    <property type="evidence" value="ECO:0007669"/>
    <property type="project" value="InterPro"/>
</dbReference>
<keyword evidence="1" id="KW-0469">Meiosis</keyword>
<dbReference type="PANTHER" id="PTHR22663">
    <property type="entry name" value="RING FINGER PROTEIN NARYA-RELATED"/>
    <property type="match status" value="1"/>
</dbReference>
<dbReference type="InterPro" id="IPR042123">
    <property type="entry name" value="Zip3/RNF212-like"/>
</dbReference>
<dbReference type="Proteomes" id="UP000287033">
    <property type="component" value="Unassembled WGS sequence"/>
</dbReference>
<dbReference type="GO" id="GO:0007129">
    <property type="term" value="P:homologous chromosome pairing at meiosis"/>
    <property type="evidence" value="ECO:0007669"/>
    <property type="project" value="TreeGrafter"/>
</dbReference>
<organism evidence="2 3">
    <name type="scientific">Chiloscyllium punctatum</name>
    <name type="common">Brownbanded bambooshark</name>
    <name type="synonym">Hemiscyllium punctatum</name>
    <dbReference type="NCBI Taxonomy" id="137246"/>
    <lineage>
        <taxon>Eukaryota</taxon>
        <taxon>Metazoa</taxon>
        <taxon>Chordata</taxon>
        <taxon>Craniata</taxon>
        <taxon>Vertebrata</taxon>
        <taxon>Chondrichthyes</taxon>
        <taxon>Elasmobranchii</taxon>
        <taxon>Galeomorphii</taxon>
        <taxon>Galeoidea</taxon>
        <taxon>Orectolobiformes</taxon>
        <taxon>Hemiscylliidae</taxon>
        <taxon>Chiloscyllium</taxon>
    </lineage>
</organism>
<dbReference type="GO" id="GO:0016925">
    <property type="term" value="P:protein sumoylation"/>
    <property type="evidence" value="ECO:0007669"/>
    <property type="project" value="TreeGrafter"/>
</dbReference>
<dbReference type="EMBL" id="BEZZ01000778">
    <property type="protein sequence ID" value="GCC36047.1"/>
    <property type="molecule type" value="Genomic_DNA"/>
</dbReference>
<name>A0A401T097_CHIPU</name>
<dbReference type="AlphaFoldDB" id="A0A401T097"/>